<keyword evidence="4" id="KW-1185">Reference proteome</keyword>
<dbReference type="PANTHER" id="PTHR24216:SF8">
    <property type="entry name" value="PAXILLIN, ISOFORM F"/>
    <property type="match status" value="1"/>
</dbReference>
<evidence type="ECO:0000256" key="1">
    <source>
        <dbReference type="SAM" id="MobiDB-lite"/>
    </source>
</evidence>
<feature type="compositionally biased region" description="Polar residues" evidence="1">
    <location>
        <begin position="275"/>
        <end position="294"/>
    </location>
</feature>
<reference evidence="3 4" key="1">
    <citation type="journal article" date="2016" name="Sci. Rep.">
        <title>Peltaster fructicola genome reveals evolution from an invasive phytopathogen to an ectophytic parasite.</title>
        <authorList>
            <person name="Xu C."/>
            <person name="Chen H."/>
            <person name="Gleason M.L."/>
            <person name="Xu J.R."/>
            <person name="Liu H."/>
            <person name="Zhang R."/>
            <person name="Sun G."/>
        </authorList>
    </citation>
    <scope>NUCLEOTIDE SEQUENCE [LARGE SCALE GENOMIC DNA]</scope>
    <source>
        <strain evidence="3 4">LNHT1506</strain>
    </source>
</reference>
<dbReference type="SUPFAM" id="SSF46934">
    <property type="entry name" value="UBA-like"/>
    <property type="match status" value="1"/>
</dbReference>
<accession>A0A6H0Y2B7</accession>
<dbReference type="InterPro" id="IPR015940">
    <property type="entry name" value="UBA"/>
</dbReference>
<feature type="region of interest" description="Disordered" evidence="1">
    <location>
        <begin position="541"/>
        <end position="565"/>
    </location>
</feature>
<dbReference type="InterPro" id="IPR009060">
    <property type="entry name" value="UBA-like_sf"/>
</dbReference>
<dbReference type="PROSITE" id="PS50030">
    <property type="entry name" value="UBA"/>
    <property type="match status" value="1"/>
</dbReference>
<protein>
    <recommendedName>
        <fullName evidence="2">UBA domain-containing protein</fullName>
    </recommendedName>
</protein>
<dbReference type="Proteomes" id="UP000503462">
    <property type="component" value="Chromosome 4"/>
</dbReference>
<proteinExistence type="predicted"/>
<gene>
    <name evidence="3" type="ORF">AMS68_006603</name>
</gene>
<feature type="domain" description="UBA" evidence="2">
    <location>
        <begin position="1115"/>
        <end position="1159"/>
    </location>
</feature>
<name>A0A6H0Y2B7_9PEZI</name>
<dbReference type="CDD" id="cd14291">
    <property type="entry name" value="UBA1_NUB1_like"/>
    <property type="match status" value="1"/>
</dbReference>
<feature type="compositionally biased region" description="Low complexity" evidence="1">
    <location>
        <begin position="544"/>
        <end position="559"/>
    </location>
</feature>
<feature type="region of interest" description="Disordered" evidence="1">
    <location>
        <begin position="188"/>
        <end position="344"/>
    </location>
</feature>
<evidence type="ECO:0000313" key="4">
    <source>
        <dbReference type="Proteomes" id="UP000503462"/>
    </source>
</evidence>
<dbReference type="EMBL" id="CP051142">
    <property type="protein sequence ID" value="QIX01086.1"/>
    <property type="molecule type" value="Genomic_DNA"/>
</dbReference>
<dbReference type="AlphaFoldDB" id="A0A6H0Y2B7"/>
<organism evidence="3 4">
    <name type="scientific">Peltaster fructicola</name>
    <dbReference type="NCBI Taxonomy" id="286661"/>
    <lineage>
        <taxon>Eukaryota</taxon>
        <taxon>Fungi</taxon>
        <taxon>Dikarya</taxon>
        <taxon>Ascomycota</taxon>
        <taxon>Pezizomycotina</taxon>
        <taxon>Dothideomycetes</taxon>
        <taxon>Dothideomycetes incertae sedis</taxon>
        <taxon>Peltaster</taxon>
    </lineage>
</organism>
<feature type="region of interest" description="Disordered" evidence="1">
    <location>
        <begin position="450"/>
        <end position="479"/>
    </location>
</feature>
<dbReference type="OrthoDB" id="5376710at2759"/>
<dbReference type="Gene3D" id="1.10.8.10">
    <property type="entry name" value="DNA helicase RuvA subunit, C-terminal domain"/>
    <property type="match status" value="1"/>
</dbReference>
<dbReference type="PANTHER" id="PTHR24216">
    <property type="entry name" value="PAXILLIN-RELATED"/>
    <property type="match status" value="1"/>
</dbReference>
<sequence>MLSQQRAHDPIDLDRAYKPRTNASARRTISIFSRRGVDSIDLADPTMMRGFPPPIRAIDGNGKQRPAPAPRKPSLKPKKTSGKGTILNAVPKTGIIPLKTPLSARSPAPFAKSAKESSPLEFACATAVRQASTLRETQAHIIAEQRSPNRTHTKAKSSIDRIGVWVDGIIHWEGGSRPTRHSEEYFDSRSMVTPGHSRAQSDESAYRSRTKPNLTVVIPPGKLLTREQSIAALRRPATSSGPSRRTSDTVRGSFPVREVSPLTDCGPDGRKRSLSRATTVFSPVEQSRANSSASQREEPSRASSTPSSANKDESDYSNRSSSTSVEAPPTQITKRLRSTRSNKSASAVFSIINPTVAAALDDYTPITKSYMDKPLPPTPTLSEFSHSFPMPPNLKPISPTAPKRPQTARPGNGPRPLLKKAYSFQDQSLRSTRSMTQLDVFDQEFMRTSPYIPGEEEEDDDEDDVESESESEVESTTLSQAEIDLHEHLGRMSEHIPTIAGLSLRSKELQDTGLLITNVTLPTPSDVQPKEPSAAIVLQPPTLARRNSYSPASSPAASNVDNDKLQIRRLSDPCSQPTDTHDAPPADWWVKHRLSRSVTSADLPRTRGFADFIDRDDKLIEQAVIDDGLIVVSGPEVMRPKLRRTASQAASQEAAEGVLVKILASLTSIEDLMNAILINRGMHRVYRENERRLVRRVARNESAPGYELRQWLKPTRKSQLLDTEEVDDDEITIVEQSPASYVQAWRRDTNTINSLKTIIVAGCQTYLRKETVAAMSDKAHPRAQQVTDAFWRIWTFCAIFGNQKGRDEDLIGQLDWLKGGRLANNLDCAATVSMNVEFDVGSILLNAPEYFGSGNGEGLTADQLYDITEIWTCMASLLQGYLGRVDQAKEYGIYDNCSIEKGDAEKEIEKQEYMLEEWIAWVVTLGPTVVLELAEYASDTSSAGFALAKQNGWTEWSPPTQTTSRCTFLKEPVARLYEERVIAANVKAQTALEQEEKEKSRRRIQGHAEEIRARRQNSAFKRVPLVDMSMERPMSIMSTLSGGVNLTPRFPPKNMTLPPVPSLAAIHPALRSAPAISPSSAATLQQTITSPAMTQHQAAQPARQALRAFNGVGVGTVELAVQRIMSMGFTAAEATLALKTTDTGDGLRVDRAVDWLLRTRAADDNVKWTGSV</sequence>
<feature type="region of interest" description="Disordered" evidence="1">
    <location>
        <begin position="377"/>
        <end position="418"/>
    </location>
</feature>
<evidence type="ECO:0000259" key="2">
    <source>
        <dbReference type="PROSITE" id="PS50030"/>
    </source>
</evidence>
<evidence type="ECO:0000313" key="3">
    <source>
        <dbReference type="EMBL" id="QIX01086.1"/>
    </source>
</evidence>
<feature type="region of interest" description="Disordered" evidence="1">
    <location>
        <begin position="43"/>
        <end position="86"/>
    </location>
</feature>
<feature type="compositionally biased region" description="Polar residues" evidence="1">
    <location>
        <begin position="317"/>
        <end position="333"/>
    </location>
</feature>
<feature type="compositionally biased region" description="Acidic residues" evidence="1">
    <location>
        <begin position="454"/>
        <end position="473"/>
    </location>
</feature>